<reference evidence="2" key="1">
    <citation type="submission" date="2023-07" db="EMBL/GenBank/DDBJ databases">
        <title>Two novel species in the genus Flavivirga.</title>
        <authorList>
            <person name="Kwon K."/>
        </authorList>
    </citation>
    <scope>NUCLEOTIDE SEQUENCE</scope>
    <source>
        <strain evidence="2">KCTC 52353</strain>
    </source>
</reference>
<evidence type="ECO:0008006" key="4">
    <source>
        <dbReference type="Google" id="ProtNLM"/>
    </source>
</evidence>
<dbReference type="Gene3D" id="3.40.50.1110">
    <property type="entry name" value="SGNH hydrolase"/>
    <property type="match status" value="1"/>
</dbReference>
<proteinExistence type="predicted"/>
<dbReference type="Proteomes" id="UP001176883">
    <property type="component" value="Unassembled WGS sequence"/>
</dbReference>
<gene>
    <name evidence="2" type="ORF">Q4Q35_15040</name>
</gene>
<evidence type="ECO:0000313" key="3">
    <source>
        <dbReference type="Proteomes" id="UP001176883"/>
    </source>
</evidence>
<organism evidence="2 3">
    <name type="scientific">Flavivirga aquimarina</name>
    <dbReference type="NCBI Taxonomy" id="2027862"/>
    <lineage>
        <taxon>Bacteria</taxon>
        <taxon>Pseudomonadati</taxon>
        <taxon>Bacteroidota</taxon>
        <taxon>Flavobacteriia</taxon>
        <taxon>Flavobacteriales</taxon>
        <taxon>Flavobacteriaceae</taxon>
        <taxon>Flavivirga</taxon>
    </lineage>
</organism>
<evidence type="ECO:0000256" key="1">
    <source>
        <dbReference type="SAM" id="Phobius"/>
    </source>
</evidence>
<keyword evidence="1" id="KW-0812">Transmembrane</keyword>
<feature type="transmembrane region" description="Helical" evidence="1">
    <location>
        <begin position="6"/>
        <end position="26"/>
    </location>
</feature>
<keyword evidence="1" id="KW-1133">Transmembrane helix</keyword>
<accession>A0ABT8WDH5</accession>
<name>A0ABT8WDH5_9FLAO</name>
<keyword evidence="1" id="KW-0472">Membrane</keyword>
<dbReference type="RefSeq" id="WP_303278826.1">
    <property type="nucleotide sequence ID" value="NZ_JAUOEK010000142.1"/>
</dbReference>
<sequence length="329" mass="38319">MKKFLLQIMGFIITFLLINILVGYYYNIPVKKSIENKTHKKYKKYSKVHDTTNTYNTIFLGSSRGYTAYNPVIFDSILDTKSFNMCTGSQNIIESYYILKDILEFQKPKTVVYEMFLPSFDTTDDYYHILSNASFLRSSKVKRELIVNGFGLSGIANYLSPILRNKLYIKADIMKLLVGGNSTVTKKKNNSYWVSGYLHEEKEVDQYTISNFERMVNLDNTSTSTMKLEYFNKLTNLCKEKGIQLVCVRSPFPPTRLNNEDDSDNKLVTQYFNDLCTQNNVEFFDFNSINNANYRYEDANFSDSHHMNYKGANKATMQLAELIKDYYEK</sequence>
<dbReference type="EMBL" id="JAUOEK010000142">
    <property type="protein sequence ID" value="MDO5971122.1"/>
    <property type="molecule type" value="Genomic_DNA"/>
</dbReference>
<protein>
    <recommendedName>
        <fullName evidence="4">SGNH/GDSL hydrolase family protein</fullName>
    </recommendedName>
</protein>
<dbReference type="SUPFAM" id="SSF52266">
    <property type="entry name" value="SGNH hydrolase"/>
    <property type="match status" value="1"/>
</dbReference>
<comment type="caution">
    <text evidence="2">The sequence shown here is derived from an EMBL/GenBank/DDBJ whole genome shotgun (WGS) entry which is preliminary data.</text>
</comment>
<keyword evidence="3" id="KW-1185">Reference proteome</keyword>
<evidence type="ECO:0000313" key="2">
    <source>
        <dbReference type="EMBL" id="MDO5971122.1"/>
    </source>
</evidence>
<dbReference type="InterPro" id="IPR036514">
    <property type="entry name" value="SGNH_hydro_sf"/>
</dbReference>